<dbReference type="InterPro" id="IPR036249">
    <property type="entry name" value="Thioredoxin-like_sf"/>
</dbReference>
<dbReference type="EMBL" id="LN824141">
    <property type="protein sequence ID" value="CEP77929.1"/>
    <property type="molecule type" value="Genomic_DNA"/>
</dbReference>
<dbReference type="CDD" id="cd02973">
    <property type="entry name" value="TRX_GRX_like"/>
    <property type="match status" value="1"/>
</dbReference>
<dbReference type="NCBIfam" id="TIGR02187">
    <property type="entry name" value="PDO_seleno_TRX"/>
    <property type="match status" value="1"/>
</dbReference>
<dbReference type="PATRIC" id="fig|1006576.9.peg.598"/>
<organism evidence="2 3">
    <name type="scientific">Defluviitoga tunisiensis</name>
    <dbReference type="NCBI Taxonomy" id="1006576"/>
    <lineage>
        <taxon>Bacteria</taxon>
        <taxon>Thermotogati</taxon>
        <taxon>Thermotogota</taxon>
        <taxon>Thermotogae</taxon>
        <taxon>Petrotogales</taxon>
        <taxon>Petrotogaceae</taxon>
        <taxon>Defluviitoga</taxon>
    </lineage>
</organism>
<dbReference type="KEGG" id="dtn:DTL3_0612"/>
<gene>
    <name evidence="2" type="ORF">DTL3_0612</name>
</gene>
<dbReference type="RefSeq" id="WP_045087473.1">
    <property type="nucleotide sequence ID" value="NZ_LN824141.1"/>
</dbReference>
<evidence type="ECO:0000313" key="3">
    <source>
        <dbReference type="Proteomes" id="UP000032809"/>
    </source>
</evidence>
<dbReference type="PANTHER" id="PTHR37170:SF1">
    <property type="entry name" value="GLUTAREDOXIN-LIKE PROTEIN"/>
    <property type="match status" value="1"/>
</dbReference>
<dbReference type="OrthoDB" id="9806179at2"/>
<proteinExistence type="predicted"/>
<keyword evidence="3" id="KW-1185">Reference proteome</keyword>
<sequence>MEKLLDKETRIKVQEILENMEDNVQLVLIKGNNDYSEILEQLLLELTELNDLIDVKVFSADSFDYDTYEVEKDLLPAMFILDSEGIDYGIRFYGVPGGHEFITLLQDILIVSTKKIMDFSEDNIEKIKSIDKEIRIRVFVTPTCPYCPRAVLAAHQTAVINSNIIGEMIEANEFEELSVKYDIKSVPHTVIEVKENGIWVMKNEFIGAYPQNNYILEVLKAIE</sequence>
<protein>
    <submittedName>
        <fullName evidence="2">Glutaredoxin-like domain-containing protein</fullName>
    </submittedName>
</protein>
<evidence type="ECO:0000259" key="1">
    <source>
        <dbReference type="Pfam" id="PF13192"/>
    </source>
</evidence>
<evidence type="ECO:0000313" key="2">
    <source>
        <dbReference type="EMBL" id="CEP77929.1"/>
    </source>
</evidence>
<dbReference type="STRING" id="1006576.DTL3_0612"/>
<name>A0A0C7P1R4_DEFTU</name>
<reference evidence="3" key="1">
    <citation type="submission" date="2014-11" db="EMBL/GenBank/DDBJ databases">
        <authorList>
            <person name="Wibberg D."/>
        </authorList>
    </citation>
    <scope>NUCLEOTIDE SEQUENCE [LARGE SCALE GENOMIC DNA]</scope>
    <source>
        <strain evidence="3">L3</strain>
    </source>
</reference>
<dbReference type="InterPro" id="IPR012336">
    <property type="entry name" value="Thioredoxin-like_fold"/>
</dbReference>
<dbReference type="PANTHER" id="PTHR37170">
    <property type="entry name" value="GLUTAREDOXIN-RELATED"/>
    <property type="match status" value="1"/>
</dbReference>
<dbReference type="AlphaFoldDB" id="A0A0C7P1R4"/>
<feature type="domain" description="Thioredoxin-like fold" evidence="1">
    <location>
        <begin position="135"/>
        <end position="198"/>
    </location>
</feature>
<dbReference type="Gene3D" id="3.40.30.80">
    <property type="match status" value="1"/>
</dbReference>
<dbReference type="Pfam" id="PF13192">
    <property type="entry name" value="Thioredoxin_3"/>
    <property type="match status" value="1"/>
</dbReference>
<dbReference type="PROSITE" id="PS51354">
    <property type="entry name" value="GLUTAREDOXIN_2"/>
    <property type="match status" value="1"/>
</dbReference>
<accession>A0A0C7P1R4</accession>
<dbReference type="SUPFAM" id="SSF52833">
    <property type="entry name" value="Thioredoxin-like"/>
    <property type="match status" value="2"/>
</dbReference>
<dbReference type="InterPro" id="IPR011903">
    <property type="entry name" value="TON_0319-like"/>
</dbReference>
<dbReference type="HOGENOM" id="CLU_082677_0_0_0"/>
<dbReference type="Proteomes" id="UP000032809">
    <property type="component" value="Chromosome I"/>
</dbReference>